<gene>
    <name evidence="4" type="primary">xerC_168</name>
    <name evidence="4" type="ORF">SDC9_105370</name>
</gene>
<evidence type="ECO:0000313" key="4">
    <source>
        <dbReference type="EMBL" id="MPM58539.1"/>
    </source>
</evidence>
<dbReference type="PANTHER" id="PTHR30349">
    <property type="entry name" value="PHAGE INTEGRASE-RELATED"/>
    <property type="match status" value="1"/>
</dbReference>
<dbReference type="Pfam" id="PF00589">
    <property type="entry name" value="Phage_integrase"/>
    <property type="match status" value="1"/>
</dbReference>
<dbReference type="InterPro" id="IPR011010">
    <property type="entry name" value="DNA_brk_join_enz"/>
</dbReference>
<dbReference type="InterPro" id="IPR002104">
    <property type="entry name" value="Integrase_catalytic"/>
</dbReference>
<dbReference type="InterPro" id="IPR050090">
    <property type="entry name" value="Tyrosine_recombinase_XerCD"/>
</dbReference>
<dbReference type="GO" id="GO:0003677">
    <property type="term" value="F:DNA binding"/>
    <property type="evidence" value="ECO:0007669"/>
    <property type="project" value="UniProtKB-KW"/>
</dbReference>
<dbReference type="InterPro" id="IPR013762">
    <property type="entry name" value="Integrase-like_cat_sf"/>
</dbReference>
<organism evidence="4">
    <name type="scientific">bioreactor metagenome</name>
    <dbReference type="NCBI Taxonomy" id="1076179"/>
    <lineage>
        <taxon>unclassified sequences</taxon>
        <taxon>metagenomes</taxon>
        <taxon>ecological metagenomes</taxon>
    </lineage>
</organism>
<dbReference type="AlphaFoldDB" id="A0A645AZF9"/>
<dbReference type="GO" id="GO:0006310">
    <property type="term" value="P:DNA recombination"/>
    <property type="evidence" value="ECO:0007669"/>
    <property type="project" value="UniProtKB-KW"/>
</dbReference>
<name>A0A645AZF9_9ZZZZ</name>
<dbReference type="SUPFAM" id="SSF56349">
    <property type="entry name" value="DNA breaking-rejoining enzymes"/>
    <property type="match status" value="1"/>
</dbReference>
<comment type="caution">
    <text evidence="4">The sequence shown here is derived from an EMBL/GenBank/DDBJ whole genome shotgun (WGS) entry which is preliminary data.</text>
</comment>
<evidence type="ECO:0000259" key="3">
    <source>
        <dbReference type="PROSITE" id="PS51898"/>
    </source>
</evidence>
<feature type="domain" description="Tyr recombinase" evidence="3">
    <location>
        <begin position="1"/>
        <end position="174"/>
    </location>
</feature>
<dbReference type="GO" id="GO:0015074">
    <property type="term" value="P:DNA integration"/>
    <property type="evidence" value="ECO:0007669"/>
    <property type="project" value="InterPro"/>
</dbReference>
<reference evidence="4" key="1">
    <citation type="submission" date="2019-08" db="EMBL/GenBank/DDBJ databases">
        <authorList>
            <person name="Kucharzyk K."/>
            <person name="Murdoch R.W."/>
            <person name="Higgins S."/>
            <person name="Loffler F."/>
        </authorList>
    </citation>
    <scope>NUCLEOTIDE SEQUENCE</scope>
</reference>
<dbReference type="Gene3D" id="1.10.443.10">
    <property type="entry name" value="Intergrase catalytic core"/>
    <property type="match status" value="1"/>
</dbReference>
<evidence type="ECO:0000256" key="2">
    <source>
        <dbReference type="ARBA" id="ARBA00023172"/>
    </source>
</evidence>
<protein>
    <submittedName>
        <fullName evidence="4">Tyrosine recombinase XerC</fullName>
    </submittedName>
</protein>
<proteinExistence type="predicted"/>
<keyword evidence="2" id="KW-0233">DNA recombination</keyword>
<evidence type="ECO:0000256" key="1">
    <source>
        <dbReference type="ARBA" id="ARBA00023125"/>
    </source>
</evidence>
<dbReference type="EMBL" id="VSSQ01016816">
    <property type="protein sequence ID" value="MPM58539.1"/>
    <property type="molecule type" value="Genomic_DNA"/>
</dbReference>
<accession>A0A645AZF9</accession>
<dbReference type="PANTHER" id="PTHR30349:SF41">
    <property type="entry name" value="INTEGRASE_RECOMBINASE PROTEIN MJ0367-RELATED"/>
    <property type="match status" value="1"/>
</dbReference>
<sequence length="181" mass="20517">MIDLRDRAFLLTLADTGLRVHEACGLRRGDLDWNEGKAMIIGKGNRQDIVRFSTRATDALMDYLNERRKLDGSSNRPLTSLPIFARHDKGAGTKIKPITTTTGRNIVSERVLEFLGEEAVGSITPHSFRHYFVTRVLRASGNLKLAQELARHRNIAVTQRYAHLSDDELDKGYWNAIEKEK</sequence>
<keyword evidence="1" id="KW-0238">DNA-binding</keyword>
<dbReference type="CDD" id="cd00397">
    <property type="entry name" value="DNA_BRE_C"/>
    <property type="match status" value="1"/>
</dbReference>
<dbReference type="PROSITE" id="PS51898">
    <property type="entry name" value="TYR_RECOMBINASE"/>
    <property type="match status" value="1"/>
</dbReference>